<dbReference type="Gene3D" id="1.10.800.10">
    <property type="entry name" value="Aromatic amino acid hydroxylase"/>
    <property type="match status" value="1"/>
</dbReference>
<keyword evidence="5 7" id="KW-0408">Iron</keyword>
<dbReference type="GO" id="GO:0016714">
    <property type="term" value="F:oxidoreductase activity, acting on paired donors, with incorporation or reduction of molecular oxygen, reduced pteridine as one donor, and incorporation of one atom of oxygen"/>
    <property type="evidence" value="ECO:0007669"/>
    <property type="project" value="InterPro"/>
</dbReference>
<evidence type="ECO:0000256" key="1">
    <source>
        <dbReference type="ARBA" id="ARBA00001954"/>
    </source>
</evidence>
<sequence>MAGTEGKNHLQPRKPQARLRQESGFFCAQYHSAAMFEQAYDQYTTQDQLVWKVLFDRQTALLHKRAAAAFGAGLARLDFQRNAIPRFEAVNEQLQRLTSWELVAVPAAVDDAAFFAALAERKFPAVTQLRPMEHFDFVQTPDLFHDVFGHAPLLTDPAFADFLHFLGIVGRQHRHDAPALVRLRRLYGFTVQFGLVQEDGKPRIYGAGLVSSAGEIHHCVHDETARPAFELATVLATPYSEERFQEQYFVLNSWEQLTASVAEMAALLADSWQLKPA</sequence>
<evidence type="ECO:0000313" key="9">
    <source>
        <dbReference type="EMBL" id="SMC00500.1"/>
    </source>
</evidence>
<comment type="cofactor">
    <cofactor evidence="1 7">
        <name>Fe(2+)</name>
        <dbReference type="ChEBI" id="CHEBI:29033"/>
    </cofactor>
</comment>
<evidence type="ECO:0000256" key="6">
    <source>
        <dbReference type="ARBA" id="ARBA00023033"/>
    </source>
</evidence>
<keyword evidence="6" id="KW-0503">Monooxygenase</keyword>
<dbReference type="Pfam" id="PF00351">
    <property type="entry name" value="Biopterin_H"/>
    <property type="match status" value="1"/>
</dbReference>
<keyword evidence="4" id="KW-0560">Oxidoreductase</keyword>
<evidence type="ECO:0000313" key="10">
    <source>
        <dbReference type="Proteomes" id="UP000192266"/>
    </source>
</evidence>
<dbReference type="EMBL" id="FWWW01000104">
    <property type="protein sequence ID" value="SMC00500.1"/>
    <property type="molecule type" value="Genomic_DNA"/>
</dbReference>
<feature type="binding site" evidence="7">
    <location>
        <position position="150"/>
    </location>
    <ligand>
        <name>Fe cation</name>
        <dbReference type="ChEBI" id="CHEBI:24875"/>
    </ligand>
</feature>
<evidence type="ECO:0000256" key="4">
    <source>
        <dbReference type="ARBA" id="ARBA00023002"/>
    </source>
</evidence>
<dbReference type="PRINTS" id="PR00372">
    <property type="entry name" value="FYWHYDRXLASE"/>
</dbReference>
<dbReference type="PANTHER" id="PTHR11473">
    <property type="entry name" value="AROMATIC AMINO ACID HYDROXYLASE"/>
    <property type="match status" value="1"/>
</dbReference>
<accession>A0A1W1W4W4</accession>
<dbReference type="SUPFAM" id="SSF56534">
    <property type="entry name" value="Aromatic aminoacid monoxygenases, catalytic and oligomerization domains"/>
    <property type="match status" value="1"/>
</dbReference>
<keyword evidence="10" id="KW-1185">Reference proteome</keyword>
<evidence type="ECO:0000259" key="8">
    <source>
        <dbReference type="PROSITE" id="PS51410"/>
    </source>
</evidence>
<comment type="similarity">
    <text evidence="2">Belongs to the biopterin-dependent aromatic amino acid hydroxylase family.</text>
</comment>
<dbReference type="PANTHER" id="PTHR11473:SF24">
    <property type="entry name" value="PHENYLALANINE-4-HYDROXYLASE"/>
    <property type="match status" value="1"/>
</dbReference>
<dbReference type="Proteomes" id="UP000192266">
    <property type="component" value="Unassembled WGS sequence"/>
</dbReference>
<gene>
    <name evidence="9" type="ORF">SAMN00120144_1254</name>
</gene>
<protein>
    <submittedName>
        <fullName evidence="9">Phenylalanine 4-hydroxylase</fullName>
    </submittedName>
</protein>
<reference evidence="9 10" key="1">
    <citation type="submission" date="2017-04" db="EMBL/GenBank/DDBJ databases">
        <authorList>
            <person name="Afonso C.L."/>
            <person name="Miller P.J."/>
            <person name="Scott M.A."/>
            <person name="Spackman E."/>
            <person name="Goraichik I."/>
            <person name="Dimitrov K.M."/>
            <person name="Suarez D.L."/>
            <person name="Swayne D.E."/>
        </authorList>
    </citation>
    <scope>NUCLEOTIDE SEQUENCE [LARGE SCALE GENOMIC DNA]</scope>
    <source>
        <strain evidence="9 10">DSM 11622</strain>
    </source>
</reference>
<proteinExistence type="inferred from homology"/>
<dbReference type="GO" id="GO:0009072">
    <property type="term" value="P:aromatic amino acid metabolic process"/>
    <property type="evidence" value="ECO:0007669"/>
    <property type="project" value="InterPro"/>
</dbReference>
<dbReference type="InterPro" id="IPR001273">
    <property type="entry name" value="ArAA_hydroxylase"/>
</dbReference>
<evidence type="ECO:0000256" key="7">
    <source>
        <dbReference type="PIRSR" id="PIRSR601273-2"/>
    </source>
</evidence>
<evidence type="ECO:0000256" key="5">
    <source>
        <dbReference type="ARBA" id="ARBA00023004"/>
    </source>
</evidence>
<dbReference type="InterPro" id="IPR036951">
    <property type="entry name" value="ArAA_hydroxylase_sf"/>
</dbReference>
<name>A0A1W1W4W4_9BACT</name>
<evidence type="ECO:0000256" key="3">
    <source>
        <dbReference type="ARBA" id="ARBA00022723"/>
    </source>
</evidence>
<dbReference type="InterPro" id="IPR036329">
    <property type="entry name" value="Aro-AA_hydroxylase_C_sf"/>
</dbReference>
<evidence type="ECO:0000256" key="2">
    <source>
        <dbReference type="ARBA" id="ARBA00009712"/>
    </source>
</evidence>
<feature type="binding site" evidence="7">
    <location>
        <position position="145"/>
    </location>
    <ligand>
        <name>Fe cation</name>
        <dbReference type="ChEBI" id="CHEBI:24875"/>
    </ligand>
</feature>
<keyword evidence="3 7" id="KW-0479">Metal-binding</keyword>
<feature type="domain" description="Biopterin-dependent aromatic amino acid hydroxylase family profile" evidence="8">
    <location>
        <begin position="1"/>
        <end position="277"/>
    </location>
</feature>
<dbReference type="PROSITE" id="PS51410">
    <property type="entry name" value="BH4_AAA_HYDROXYL_2"/>
    <property type="match status" value="1"/>
</dbReference>
<organism evidence="9 10">
    <name type="scientific">Hymenobacter roseosalivarius DSM 11622</name>
    <dbReference type="NCBI Taxonomy" id="645990"/>
    <lineage>
        <taxon>Bacteria</taxon>
        <taxon>Pseudomonadati</taxon>
        <taxon>Bacteroidota</taxon>
        <taxon>Cytophagia</taxon>
        <taxon>Cytophagales</taxon>
        <taxon>Hymenobacteraceae</taxon>
        <taxon>Hymenobacter</taxon>
    </lineage>
</organism>
<dbReference type="InterPro" id="IPR019774">
    <property type="entry name" value="Aromatic-AA_hydroxylase_C"/>
</dbReference>
<dbReference type="AlphaFoldDB" id="A0A1W1W4W4"/>
<dbReference type="STRING" id="645990.SAMN00120144_1254"/>
<dbReference type="GO" id="GO:0005506">
    <property type="term" value="F:iron ion binding"/>
    <property type="evidence" value="ECO:0007669"/>
    <property type="project" value="InterPro"/>
</dbReference>